<comment type="caution">
    <text evidence="2">The sequence shown here is derived from an EMBL/GenBank/DDBJ whole genome shotgun (WGS) entry which is preliminary data.</text>
</comment>
<dbReference type="EMBL" id="JAUSTW010000002">
    <property type="protein sequence ID" value="MDQ0198070.1"/>
    <property type="molecule type" value="Genomic_DNA"/>
</dbReference>
<keyword evidence="1" id="KW-1133">Transmembrane helix</keyword>
<feature type="transmembrane region" description="Helical" evidence="1">
    <location>
        <begin position="33"/>
        <end position="51"/>
    </location>
</feature>
<keyword evidence="1" id="KW-0812">Transmembrane</keyword>
<evidence type="ECO:0000313" key="2">
    <source>
        <dbReference type="EMBL" id="MDQ0198070.1"/>
    </source>
</evidence>
<evidence type="ECO:0000256" key="1">
    <source>
        <dbReference type="SAM" id="Phobius"/>
    </source>
</evidence>
<organism evidence="2 3">
    <name type="scientific">Neobacillus ginsengisoli</name>
    <dbReference type="NCBI Taxonomy" id="904295"/>
    <lineage>
        <taxon>Bacteria</taxon>
        <taxon>Bacillati</taxon>
        <taxon>Bacillota</taxon>
        <taxon>Bacilli</taxon>
        <taxon>Bacillales</taxon>
        <taxon>Bacillaceae</taxon>
        <taxon>Neobacillus</taxon>
    </lineage>
</organism>
<protein>
    <submittedName>
        <fullName evidence="2">Amino acid transporter</fullName>
    </submittedName>
</protein>
<proteinExistence type="predicted"/>
<feature type="transmembrane region" description="Helical" evidence="1">
    <location>
        <begin position="7"/>
        <end position="27"/>
    </location>
</feature>
<gene>
    <name evidence="2" type="ORF">J2S10_001211</name>
</gene>
<keyword evidence="3" id="KW-1185">Reference proteome</keyword>
<sequence length="60" mass="6437">MKHVALLYLASILAGFALVNLPAISFLSGLFPFFHIVGALAVLVFSLALLYQGLKALFSK</sequence>
<dbReference type="Proteomes" id="UP001224122">
    <property type="component" value="Unassembled WGS sequence"/>
</dbReference>
<name>A0ABT9XR89_9BACI</name>
<dbReference type="RefSeq" id="WP_307405435.1">
    <property type="nucleotide sequence ID" value="NZ_JAUSTW010000002.1"/>
</dbReference>
<reference evidence="2 3" key="1">
    <citation type="submission" date="2023-07" db="EMBL/GenBank/DDBJ databases">
        <title>Genomic Encyclopedia of Type Strains, Phase IV (KMG-IV): sequencing the most valuable type-strain genomes for metagenomic binning, comparative biology and taxonomic classification.</title>
        <authorList>
            <person name="Goeker M."/>
        </authorList>
    </citation>
    <scope>NUCLEOTIDE SEQUENCE [LARGE SCALE GENOMIC DNA]</scope>
    <source>
        <strain evidence="2 3">DSM 27594</strain>
    </source>
</reference>
<evidence type="ECO:0000313" key="3">
    <source>
        <dbReference type="Proteomes" id="UP001224122"/>
    </source>
</evidence>
<keyword evidence="1" id="KW-0472">Membrane</keyword>
<accession>A0ABT9XR89</accession>